<dbReference type="OrthoDB" id="70707at2759"/>
<dbReference type="EMBL" id="JAHDYR010000007">
    <property type="protein sequence ID" value="KAG9396085.1"/>
    <property type="molecule type" value="Genomic_DNA"/>
</dbReference>
<dbReference type="Proteomes" id="UP000717585">
    <property type="component" value="Unassembled WGS sequence"/>
</dbReference>
<gene>
    <name evidence="1" type="ORF">J8273_2437</name>
</gene>
<comment type="caution">
    <text evidence="1">The sequence shown here is derived from an EMBL/GenBank/DDBJ whole genome shotgun (WGS) entry which is preliminary data.</text>
</comment>
<dbReference type="AlphaFoldDB" id="A0A8J6EB29"/>
<accession>A0A8J6EB29</accession>
<reference evidence="1" key="1">
    <citation type="submission" date="2021-05" db="EMBL/GenBank/DDBJ databases">
        <title>A free-living protist that lacks canonical eukaryotic 1 DNA replication and segregation systems.</title>
        <authorList>
            <person name="Salas-Leiva D.E."/>
            <person name="Tromer E.C."/>
            <person name="Curtis B.A."/>
            <person name="Jerlstrom-Hultqvist J."/>
            <person name="Kolisko M."/>
            <person name="Yi Z."/>
            <person name="Salas-Leiva J.S."/>
            <person name="Gallot-Lavallee L."/>
            <person name="Kops G.J.P.L."/>
            <person name="Archibald J.M."/>
            <person name="Simpson A.G.B."/>
            <person name="Roger A.J."/>
        </authorList>
    </citation>
    <scope>NUCLEOTIDE SEQUENCE</scope>
    <source>
        <strain evidence="1">BICM</strain>
    </source>
</reference>
<evidence type="ECO:0000313" key="1">
    <source>
        <dbReference type="EMBL" id="KAG9396085.1"/>
    </source>
</evidence>
<name>A0A8J6EB29_9EUKA</name>
<evidence type="ECO:0000313" key="2">
    <source>
        <dbReference type="Proteomes" id="UP000717585"/>
    </source>
</evidence>
<keyword evidence="2" id="KW-1185">Reference proteome</keyword>
<proteinExistence type="predicted"/>
<sequence length="447" mass="49884">MKTASIHGDIPSLLRHAYSRHFQTIILPSHSSKAVEKCDNSNLIDKSTRDELLALLAKMPPLEPAAQELIDRACSILTDGPRLSMNIKLAEEHESPVALHTLLHPTIWTILLHADADQDLEPALGSSKGEAATDKCLWFLCKKFFFALQTAEKNGTASSTASLTRDTRDTRLYRTYAGRVLTAQADDPRFRLVRMPRVVELHTHPDTQSFIAVTPHGLYAQGTSRGHLGISEGVAICHDRVVGFVPDPTRISFRQCRRLAVYEANLPPWKKHHLVKQLSVGNNTLLLSPVGVALSSCFPEKYIPGFESDMASRFLFHQIPLPVGFAPDFVNAKCNPVISMGRQRMTCLDPDQGFVEAIPVDHVFNEASTGNACFFLSGRGIYLAGVPPQPPDRTRRTWCNIPTDDQLMLYGLVDHPWVLPALTHTTQRLRFKSHVKAFYGDWDDFYG</sequence>
<organism evidence="1 2">
    <name type="scientific">Carpediemonas membranifera</name>
    <dbReference type="NCBI Taxonomy" id="201153"/>
    <lineage>
        <taxon>Eukaryota</taxon>
        <taxon>Metamonada</taxon>
        <taxon>Carpediemonas-like organisms</taxon>
        <taxon>Carpediemonas</taxon>
    </lineage>
</organism>
<protein>
    <submittedName>
        <fullName evidence="1">Uncharacterized protein</fullName>
    </submittedName>
</protein>